<dbReference type="InterPro" id="IPR036113">
    <property type="entry name" value="Asp/Glu-ADT_sf_sub_c"/>
</dbReference>
<keyword evidence="1" id="KW-0436">Ligase</keyword>
<dbReference type="GO" id="GO:0070681">
    <property type="term" value="P:glutaminyl-tRNAGln biosynthesis via transamidation"/>
    <property type="evidence" value="ECO:0007669"/>
    <property type="project" value="TreeGrafter"/>
</dbReference>
<dbReference type="GO" id="GO:0006412">
    <property type="term" value="P:translation"/>
    <property type="evidence" value="ECO:0007669"/>
    <property type="project" value="UniProtKB-UniRule"/>
</dbReference>
<accession>A0AAJ0XGC2</accession>
<dbReference type="GO" id="GO:0050567">
    <property type="term" value="F:glutaminyl-tRNA synthase (glutamine-hydrolyzing) activity"/>
    <property type="evidence" value="ECO:0007669"/>
    <property type="project" value="UniProtKB-UniRule"/>
</dbReference>
<reference evidence="2" key="2">
    <citation type="journal article" date="2020" name="Microorganisms">
        <title>Osmotic Adaptation and Compatible Solute Biosynthesis of Phototrophic Bacteria as Revealed from Genome Analyses.</title>
        <authorList>
            <person name="Imhoff J.F."/>
            <person name="Rahn T."/>
            <person name="Kunzel S."/>
            <person name="Keller A."/>
            <person name="Neulinger S.C."/>
        </authorList>
    </citation>
    <scope>NUCLEOTIDE SEQUENCE</scope>
    <source>
        <strain evidence="2">DSM 4395</strain>
    </source>
</reference>
<comment type="catalytic activity">
    <reaction evidence="1">
        <text>L-aspartyl-tRNA(Asn) + L-glutamine + ATP + H2O = L-asparaginyl-tRNA(Asn) + L-glutamate + ADP + phosphate + 2 H(+)</text>
        <dbReference type="Rhea" id="RHEA:14513"/>
        <dbReference type="Rhea" id="RHEA-COMP:9674"/>
        <dbReference type="Rhea" id="RHEA-COMP:9677"/>
        <dbReference type="ChEBI" id="CHEBI:15377"/>
        <dbReference type="ChEBI" id="CHEBI:15378"/>
        <dbReference type="ChEBI" id="CHEBI:29985"/>
        <dbReference type="ChEBI" id="CHEBI:30616"/>
        <dbReference type="ChEBI" id="CHEBI:43474"/>
        <dbReference type="ChEBI" id="CHEBI:58359"/>
        <dbReference type="ChEBI" id="CHEBI:78515"/>
        <dbReference type="ChEBI" id="CHEBI:78516"/>
        <dbReference type="ChEBI" id="CHEBI:456216"/>
    </reaction>
</comment>
<dbReference type="Pfam" id="PF02686">
    <property type="entry name" value="GatC"/>
    <property type="match status" value="1"/>
</dbReference>
<dbReference type="GO" id="GO:0006450">
    <property type="term" value="P:regulation of translational fidelity"/>
    <property type="evidence" value="ECO:0007669"/>
    <property type="project" value="InterPro"/>
</dbReference>
<comment type="caution">
    <text evidence="2">The sequence shown here is derived from an EMBL/GenBank/DDBJ whole genome shotgun (WGS) entry which is preliminary data.</text>
</comment>
<protein>
    <recommendedName>
        <fullName evidence="1">Aspartyl/glutamyl-tRNA(Asn/Gln) amidotransferase subunit C</fullName>
        <shortName evidence="1">Asp/Glu-ADT subunit C</shortName>
        <ecNumber evidence="1">6.3.5.-</ecNumber>
    </recommendedName>
</protein>
<dbReference type="EC" id="6.3.5.-" evidence="1"/>
<evidence type="ECO:0000313" key="3">
    <source>
        <dbReference type="Proteomes" id="UP001296967"/>
    </source>
</evidence>
<dbReference type="HAMAP" id="MF_00122">
    <property type="entry name" value="GatC"/>
    <property type="match status" value="1"/>
</dbReference>
<organism evidence="2 3">
    <name type="scientific">Halochromatium salexigens</name>
    <name type="common">Chromatium salexigens</name>
    <dbReference type="NCBI Taxonomy" id="49447"/>
    <lineage>
        <taxon>Bacteria</taxon>
        <taxon>Pseudomonadati</taxon>
        <taxon>Pseudomonadota</taxon>
        <taxon>Gammaproteobacteria</taxon>
        <taxon>Chromatiales</taxon>
        <taxon>Chromatiaceae</taxon>
        <taxon>Halochromatium</taxon>
    </lineage>
</organism>
<dbReference type="RefSeq" id="WP_201246791.1">
    <property type="nucleotide sequence ID" value="NZ_NHSF01000072.1"/>
</dbReference>
<dbReference type="Proteomes" id="UP001296967">
    <property type="component" value="Unassembled WGS sequence"/>
</dbReference>
<comment type="function">
    <text evidence="1">Allows the formation of correctly charged Asn-tRNA(Asn) or Gln-tRNA(Gln) through the transamidation of misacylated Asp-tRNA(Asn) or Glu-tRNA(Gln) in organisms which lack either or both of asparaginyl-tRNA or glutaminyl-tRNA synthetases. The reaction takes place in the presence of glutamine and ATP through an activated phospho-Asp-tRNA(Asn) or phospho-Glu-tRNA(Gln).</text>
</comment>
<sequence length="95" mass="10986">MALDTRDVAKIAHLARLDVKRDERDHFSAELSNILDLVEQMRCVDTTGVEPMAHPLHMAQRLRPDRVTETNEREHFQQIAPQTEDGLYLVPRVVE</sequence>
<dbReference type="PANTHER" id="PTHR15004:SF0">
    <property type="entry name" value="GLUTAMYL-TRNA(GLN) AMIDOTRANSFERASE SUBUNIT C, MITOCHONDRIAL"/>
    <property type="match status" value="1"/>
</dbReference>
<dbReference type="NCBIfam" id="TIGR00135">
    <property type="entry name" value="gatC"/>
    <property type="match status" value="1"/>
</dbReference>
<dbReference type="AlphaFoldDB" id="A0AAJ0XGC2"/>
<comment type="subunit">
    <text evidence="1">Heterotrimer of A, B and C subunits.</text>
</comment>
<dbReference type="GO" id="GO:0005524">
    <property type="term" value="F:ATP binding"/>
    <property type="evidence" value="ECO:0007669"/>
    <property type="project" value="UniProtKB-KW"/>
</dbReference>
<gene>
    <name evidence="1" type="primary">gatC</name>
    <name evidence="2" type="ORF">CCR82_15700</name>
</gene>
<keyword evidence="1" id="KW-0648">Protein biosynthesis</keyword>
<proteinExistence type="inferred from homology"/>
<keyword evidence="3" id="KW-1185">Reference proteome</keyword>
<dbReference type="SUPFAM" id="SSF141000">
    <property type="entry name" value="Glu-tRNAGln amidotransferase C subunit"/>
    <property type="match status" value="1"/>
</dbReference>
<comment type="catalytic activity">
    <reaction evidence="1">
        <text>L-glutamyl-tRNA(Gln) + L-glutamine + ATP + H2O = L-glutaminyl-tRNA(Gln) + L-glutamate + ADP + phosphate + H(+)</text>
        <dbReference type="Rhea" id="RHEA:17521"/>
        <dbReference type="Rhea" id="RHEA-COMP:9681"/>
        <dbReference type="Rhea" id="RHEA-COMP:9684"/>
        <dbReference type="ChEBI" id="CHEBI:15377"/>
        <dbReference type="ChEBI" id="CHEBI:15378"/>
        <dbReference type="ChEBI" id="CHEBI:29985"/>
        <dbReference type="ChEBI" id="CHEBI:30616"/>
        <dbReference type="ChEBI" id="CHEBI:43474"/>
        <dbReference type="ChEBI" id="CHEBI:58359"/>
        <dbReference type="ChEBI" id="CHEBI:78520"/>
        <dbReference type="ChEBI" id="CHEBI:78521"/>
        <dbReference type="ChEBI" id="CHEBI:456216"/>
    </reaction>
</comment>
<evidence type="ECO:0000313" key="2">
    <source>
        <dbReference type="EMBL" id="MBK5931934.1"/>
    </source>
</evidence>
<comment type="similarity">
    <text evidence="1">Belongs to the GatC family.</text>
</comment>
<keyword evidence="1" id="KW-0547">Nucleotide-binding</keyword>
<reference evidence="2" key="1">
    <citation type="submission" date="2017-05" db="EMBL/GenBank/DDBJ databases">
        <authorList>
            <person name="Imhoff J.F."/>
            <person name="Rahn T."/>
            <person name="Kuenzel S."/>
            <person name="Neulinger S.C."/>
        </authorList>
    </citation>
    <scope>NUCLEOTIDE SEQUENCE</scope>
    <source>
        <strain evidence="2">DSM 4395</strain>
    </source>
</reference>
<dbReference type="EMBL" id="NHSF01000072">
    <property type="protein sequence ID" value="MBK5931934.1"/>
    <property type="molecule type" value="Genomic_DNA"/>
</dbReference>
<dbReference type="Gene3D" id="1.10.20.60">
    <property type="entry name" value="Glu-tRNAGln amidotransferase C subunit, N-terminal domain"/>
    <property type="match status" value="1"/>
</dbReference>
<name>A0AAJ0XGC2_HALSE</name>
<dbReference type="InterPro" id="IPR003837">
    <property type="entry name" value="GatC"/>
</dbReference>
<evidence type="ECO:0000256" key="1">
    <source>
        <dbReference type="HAMAP-Rule" id="MF_00122"/>
    </source>
</evidence>
<dbReference type="PANTHER" id="PTHR15004">
    <property type="entry name" value="GLUTAMYL-TRNA(GLN) AMIDOTRANSFERASE SUBUNIT C, MITOCHONDRIAL"/>
    <property type="match status" value="1"/>
</dbReference>
<keyword evidence="1" id="KW-0067">ATP-binding</keyword>